<keyword evidence="1" id="KW-0812">Transmembrane</keyword>
<evidence type="ECO:0000313" key="3">
    <source>
        <dbReference type="Proteomes" id="UP001580407"/>
    </source>
</evidence>
<feature type="transmembrane region" description="Helical" evidence="1">
    <location>
        <begin position="53"/>
        <end position="76"/>
    </location>
</feature>
<protein>
    <submittedName>
        <fullName evidence="2">LysR family transcriptional regulator</fullName>
    </submittedName>
</protein>
<name>A0ABV5BI29_9BACL</name>
<keyword evidence="1" id="KW-0472">Membrane</keyword>
<organism evidence="2 3">
    <name type="scientific">Paenibacillus terreus</name>
    <dbReference type="NCBI Taxonomy" id="1387834"/>
    <lineage>
        <taxon>Bacteria</taxon>
        <taxon>Bacillati</taxon>
        <taxon>Bacillota</taxon>
        <taxon>Bacilli</taxon>
        <taxon>Bacillales</taxon>
        <taxon>Paenibacillaceae</taxon>
        <taxon>Paenibacillus</taxon>
    </lineage>
</organism>
<keyword evidence="1" id="KW-1133">Transmembrane helix</keyword>
<evidence type="ECO:0000313" key="2">
    <source>
        <dbReference type="EMBL" id="MFB5685152.1"/>
    </source>
</evidence>
<proteinExistence type="predicted"/>
<evidence type="ECO:0000256" key="1">
    <source>
        <dbReference type="SAM" id="Phobius"/>
    </source>
</evidence>
<gene>
    <name evidence="2" type="ORF">ACE3NQ_30025</name>
</gene>
<comment type="caution">
    <text evidence="2">The sequence shown here is derived from an EMBL/GenBank/DDBJ whole genome shotgun (WGS) entry which is preliminary data.</text>
</comment>
<accession>A0ABV5BI29</accession>
<dbReference type="Proteomes" id="UP001580407">
    <property type="component" value="Unassembled WGS sequence"/>
</dbReference>
<dbReference type="EMBL" id="JBHILM010000059">
    <property type="protein sequence ID" value="MFB5685152.1"/>
    <property type="molecule type" value="Genomic_DNA"/>
</dbReference>
<dbReference type="RefSeq" id="WP_375528808.1">
    <property type="nucleotide sequence ID" value="NZ_JBHILM010000059.1"/>
</dbReference>
<reference evidence="2 3" key="1">
    <citation type="submission" date="2024-09" db="EMBL/GenBank/DDBJ databases">
        <authorList>
            <person name="Ruan L."/>
        </authorList>
    </citation>
    <scope>NUCLEOTIDE SEQUENCE [LARGE SCALE GENOMIC DNA]</scope>
    <source>
        <strain evidence="2 3">D33</strain>
    </source>
</reference>
<sequence length="80" mass="8644">MVELGSLTKSAEALGFTQSGISHTISSKSLELLLIVRYSEFAFDSKPSSMDGIAAGSRGCVELAFFVFTVVLRAFLTLRH</sequence>
<keyword evidence="3" id="KW-1185">Reference proteome</keyword>